<evidence type="ECO:0000313" key="3">
    <source>
        <dbReference type="EMBL" id="OAB44683.1"/>
    </source>
</evidence>
<dbReference type="InterPro" id="IPR011042">
    <property type="entry name" value="6-blade_b-propeller_TolB-like"/>
</dbReference>
<proteinExistence type="predicted"/>
<gene>
    <name evidence="3" type="ORF">PBAT_15600</name>
</gene>
<dbReference type="EMBL" id="LVJI01000020">
    <property type="protein sequence ID" value="OAB44683.1"/>
    <property type="molecule type" value="Genomic_DNA"/>
</dbReference>
<feature type="compositionally biased region" description="Polar residues" evidence="1">
    <location>
        <begin position="33"/>
        <end position="52"/>
    </location>
</feature>
<dbReference type="OrthoDB" id="137129at2"/>
<reference evidence="3 4" key="1">
    <citation type="submission" date="2016-03" db="EMBL/GenBank/DDBJ databases">
        <title>Draft genome sequence of Paenibacillus antarcticus CECT 5836.</title>
        <authorList>
            <person name="Shin S.-K."/>
            <person name="Yi H."/>
        </authorList>
    </citation>
    <scope>NUCLEOTIDE SEQUENCE [LARGE SCALE GENOMIC DNA]</scope>
    <source>
        <strain evidence="3 4">CECT 5836</strain>
    </source>
</reference>
<feature type="region of interest" description="Disordered" evidence="1">
    <location>
        <begin position="30"/>
        <end position="59"/>
    </location>
</feature>
<evidence type="ECO:0000313" key="4">
    <source>
        <dbReference type="Proteomes" id="UP000077355"/>
    </source>
</evidence>
<feature type="signal peptide" evidence="2">
    <location>
        <begin position="1"/>
        <end position="26"/>
    </location>
</feature>
<dbReference type="AlphaFoldDB" id="A0A162MH84"/>
<protein>
    <submittedName>
        <fullName evidence="3">Uncharacterized protein</fullName>
    </submittedName>
</protein>
<dbReference type="SUPFAM" id="SSF69304">
    <property type="entry name" value="Tricorn protease N-terminal domain"/>
    <property type="match status" value="1"/>
</dbReference>
<evidence type="ECO:0000256" key="1">
    <source>
        <dbReference type="SAM" id="MobiDB-lite"/>
    </source>
</evidence>
<dbReference type="Proteomes" id="UP000077355">
    <property type="component" value="Unassembled WGS sequence"/>
</dbReference>
<keyword evidence="4" id="KW-1185">Reference proteome</keyword>
<dbReference type="PROSITE" id="PS51257">
    <property type="entry name" value="PROKAR_LIPOPROTEIN"/>
    <property type="match status" value="1"/>
</dbReference>
<name>A0A162MH84_9BACL</name>
<organism evidence="3 4">
    <name type="scientific">Paenibacillus antarcticus</name>
    <dbReference type="NCBI Taxonomy" id="253703"/>
    <lineage>
        <taxon>Bacteria</taxon>
        <taxon>Bacillati</taxon>
        <taxon>Bacillota</taxon>
        <taxon>Bacilli</taxon>
        <taxon>Bacillales</taxon>
        <taxon>Paenibacillaceae</taxon>
        <taxon>Paenibacillus</taxon>
    </lineage>
</organism>
<dbReference type="Gene3D" id="2.120.10.30">
    <property type="entry name" value="TolB, C-terminal domain"/>
    <property type="match status" value="1"/>
</dbReference>
<dbReference type="RefSeq" id="WP_068650886.1">
    <property type="nucleotide sequence ID" value="NZ_CP043611.1"/>
</dbReference>
<keyword evidence="2" id="KW-0732">Signal</keyword>
<accession>A0A162MH84</accession>
<sequence length="401" mass="44029">MKRINRKNRVKLLSVMTLLVTLIACQSSHERVTTVTPSNNQTGTDAQVSSGNTAGGSGRKLTVVAGSAQKDNQELAVERIHRLEGSNIEAWLSDNEVRINTTKLLKVGTNTEEPKYSYTTSIVDLSTEEQRDVMDHQPSLKIVKETLSPDGKFSFIQKWLDKYTADNFIKDLSTGKSIAVKGDNYMEMGGWLNKDTYILAAGSMEGRGDIRQIATDGTSTKLAIEDKDVNEIFNRFTVSDGRIYYTDSKNNLKGLEAGKTQPSILVEGVWDFEISPDSKHIAVTTVSAPGKSGTELLIYDSAGNMKGSEIAKGELMSYLAWSPDSSRLAFDVYTTDKNGMNGVYIFDSTSGKVSPMGSSYSPVGMSYNPQYPLTWSPSGKRLGITIEDKKSIIVTQVIDFK</sequence>
<feature type="chain" id="PRO_5007837353" evidence="2">
    <location>
        <begin position="27"/>
        <end position="401"/>
    </location>
</feature>
<comment type="caution">
    <text evidence="3">The sequence shown here is derived from an EMBL/GenBank/DDBJ whole genome shotgun (WGS) entry which is preliminary data.</text>
</comment>
<evidence type="ECO:0000256" key="2">
    <source>
        <dbReference type="SAM" id="SignalP"/>
    </source>
</evidence>